<evidence type="ECO:0000313" key="3">
    <source>
        <dbReference type="Proteomes" id="UP000239757"/>
    </source>
</evidence>
<gene>
    <name evidence="2" type="ORF">GOBAR_AA30903</name>
</gene>
<evidence type="ECO:0000256" key="1">
    <source>
        <dbReference type="SAM" id="MobiDB-lite"/>
    </source>
</evidence>
<dbReference type="EMBL" id="KZ667830">
    <property type="protein sequence ID" value="PPR89782.1"/>
    <property type="molecule type" value="Genomic_DNA"/>
</dbReference>
<feature type="region of interest" description="Disordered" evidence="1">
    <location>
        <begin position="1"/>
        <end position="26"/>
    </location>
</feature>
<dbReference type="Proteomes" id="UP000239757">
    <property type="component" value="Unassembled WGS sequence"/>
</dbReference>
<feature type="compositionally biased region" description="Basic residues" evidence="1">
    <location>
        <begin position="1"/>
        <end position="19"/>
    </location>
</feature>
<dbReference type="AlphaFoldDB" id="A0A2P5WFB8"/>
<proteinExistence type="predicted"/>
<organism evidence="2 3">
    <name type="scientific">Gossypium barbadense</name>
    <name type="common">Sea Island cotton</name>
    <name type="synonym">Hibiscus barbadensis</name>
    <dbReference type="NCBI Taxonomy" id="3634"/>
    <lineage>
        <taxon>Eukaryota</taxon>
        <taxon>Viridiplantae</taxon>
        <taxon>Streptophyta</taxon>
        <taxon>Embryophyta</taxon>
        <taxon>Tracheophyta</taxon>
        <taxon>Spermatophyta</taxon>
        <taxon>Magnoliopsida</taxon>
        <taxon>eudicotyledons</taxon>
        <taxon>Gunneridae</taxon>
        <taxon>Pentapetalae</taxon>
        <taxon>rosids</taxon>
        <taxon>malvids</taxon>
        <taxon>Malvales</taxon>
        <taxon>Malvaceae</taxon>
        <taxon>Malvoideae</taxon>
        <taxon>Gossypium</taxon>
    </lineage>
</organism>
<name>A0A2P5WFB8_GOSBA</name>
<reference evidence="2 3" key="1">
    <citation type="submission" date="2015-01" db="EMBL/GenBank/DDBJ databases">
        <title>Genome of allotetraploid Gossypium barbadense reveals genomic plasticity and fiber elongation in cotton evolution.</title>
        <authorList>
            <person name="Chen X."/>
            <person name="Liu X."/>
            <person name="Zhao B."/>
            <person name="Zheng H."/>
            <person name="Hu Y."/>
            <person name="Lu G."/>
            <person name="Yang C."/>
            <person name="Chen J."/>
            <person name="Shan C."/>
            <person name="Zhang L."/>
            <person name="Zhou Y."/>
            <person name="Wang L."/>
            <person name="Guo W."/>
            <person name="Bai Y."/>
            <person name="Ruan J."/>
            <person name="Shangguan X."/>
            <person name="Mao Y."/>
            <person name="Jiang J."/>
            <person name="Zhu Y."/>
            <person name="Lei J."/>
            <person name="Kang H."/>
            <person name="Chen S."/>
            <person name="He X."/>
            <person name="Wang R."/>
            <person name="Wang Y."/>
            <person name="Chen J."/>
            <person name="Wang L."/>
            <person name="Yu S."/>
            <person name="Wang B."/>
            <person name="Wei J."/>
            <person name="Song S."/>
            <person name="Lu X."/>
            <person name="Gao Z."/>
            <person name="Gu W."/>
            <person name="Deng X."/>
            <person name="Ma D."/>
            <person name="Wang S."/>
            <person name="Liang W."/>
            <person name="Fang L."/>
            <person name="Cai C."/>
            <person name="Zhu X."/>
            <person name="Zhou B."/>
            <person name="Zhang Y."/>
            <person name="Chen Z."/>
            <person name="Xu S."/>
            <person name="Zhu R."/>
            <person name="Wang S."/>
            <person name="Zhang T."/>
            <person name="Zhao G."/>
        </authorList>
    </citation>
    <scope>NUCLEOTIDE SEQUENCE [LARGE SCALE GENOMIC DNA]</scope>
    <source>
        <strain evidence="3">cv. Xinhai21</strain>
        <tissue evidence="2">Leaf</tissue>
    </source>
</reference>
<protein>
    <submittedName>
        <fullName evidence="2">Uncharacterized protein</fullName>
    </submittedName>
</protein>
<evidence type="ECO:0000313" key="2">
    <source>
        <dbReference type="EMBL" id="PPR89782.1"/>
    </source>
</evidence>
<dbReference type="OrthoDB" id="1685790at2759"/>
<sequence length="143" mass="15867">MSSSRGKKATVPSSKRHRGPGSSSVRATTEVDTCRCIDWAAVEQVQLAEAILTLLSTDPWERFFAITEPTYFELTLELGSTFHLQVVMTNNDNPGTIHFRFGGLVRSMSVPEFGVALGVYTDEFMEEEDINALTRNIHISPSL</sequence>
<accession>A0A2P5WFB8</accession>